<evidence type="ECO:0000313" key="7">
    <source>
        <dbReference type="Proteomes" id="UP000789342"/>
    </source>
</evidence>
<dbReference type="SUPFAM" id="SSF51905">
    <property type="entry name" value="FAD/NAD(P)-binding domain"/>
    <property type="match status" value="1"/>
</dbReference>
<evidence type="ECO:0000256" key="3">
    <source>
        <dbReference type="ARBA" id="ARBA00022827"/>
    </source>
</evidence>
<keyword evidence="4" id="KW-0560">Oxidoreductase</keyword>
<dbReference type="Gene3D" id="3.50.50.60">
    <property type="entry name" value="FAD/NAD(P)-binding domain"/>
    <property type="match status" value="1"/>
</dbReference>
<evidence type="ECO:0000256" key="2">
    <source>
        <dbReference type="ARBA" id="ARBA00022630"/>
    </source>
</evidence>
<dbReference type="PANTHER" id="PTHR46056:SF12">
    <property type="entry name" value="LONG-CHAIN-ALCOHOL OXIDASE"/>
    <property type="match status" value="1"/>
</dbReference>
<dbReference type="OrthoDB" id="269227at2759"/>
<feature type="non-terminal residue" evidence="6">
    <location>
        <position position="177"/>
    </location>
</feature>
<sequence>ILSEDVNLTALAGSNFGGGTTVGWSSALEPPDHLREEWAKKFVSVIPQNSASRPHQCGWCGFGCKYGEKQGAVMTYLKDARDFGVNFLQNCFVNKVLIENNQVIGVEAIFNGRHQFKVMAKKVIVASGAIHSPALLLRSGLRNKHIGKNLHVHPTAGVYGVFPKKEIKTYEGTIMTA</sequence>
<accession>A0A9N9P3M3</accession>
<dbReference type="PANTHER" id="PTHR46056">
    <property type="entry name" value="LONG-CHAIN-ALCOHOL OXIDASE"/>
    <property type="match status" value="1"/>
</dbReference>
<evidence type="ECO:0000259" key="5">
    <source>
        <dbReference type="Pfam" id="PF00732"/>
    </source>
</evidence>
<dbReference type="AlphaFoldDB" id="A0A9N9P3M3"/>
<reference evidence="6" key="1">
    <citation type="submission" date="2021-06" db="EMBL/GenBank/DDBJ databases">
        <authorList>
            <person name="Kallberg Y."/>
            <person name="Tangrot J."/>
            <person name="Rosling A."/>
        </authorList>
    </citation>
    <scope>NUCLEOTIDE SEQUENCE</scope>
    <source>
        <strain evidence="6">CL551</strain>
    </source>
</reference>
<dbReference type="InterPro" id="IPR036188">
    <property type="entry name" value="FAD/NAD-bd_sf"/>
</dbReference>
<keyword evidence="2" id="KW-0285">Flavoprotein</keyword>
<dbReference type="Proteomes" id="UP000789342">
    <property type="component" value="Unassembled WGS sequence"/>
</dbReference>
<evidence type="ECO:0000256" key="1">
    <source>
        <dbReference type="ARBA" id="ARBA00010790"/>
    </source>
</evidence>
<name>A0A9N9P3M3_9GLOM</name>
<proteinExistence type="inferred from homology"/>
<comment type="similarity">
    <text evidence="1">Belongs to the GMC oxidoreductase family.</text>
</comment>
<gene>
    <name evidence="6" type="ORF">AMORRO_LOCUS17357</name>
</gene>
<feature type="non-terminal residue" evidence="6">
    <location>
        <position position="1"/>
    </location>
</feature>
<comment type="caution">
    <text evidence="6">The sequence shown here is derived from an EMBL/GenBank/DDBJ whole genome shotgun (WGS) entry which is preliminary data.</text>
</comment>
<dbReference type="EMBL" id="CAJVPV010053101">
    <property type="protein sequence ID" value="CAG8781484.1"/>
    <property type="molecule type" value="Genomic_DNA"/>
</dbReference>
<organism evidence="6 7">
    <name type="scientific">Acaulospora morrowiae</name>
    <dbReference type="NCBI Taxonomy" id="94023"/>
    <lineage>
        <taxon>Eukaryota</taxon>
        <taxon>Fungi</taxon>
        <taxon>Fungi incertae sedis</taxon>
        <taxon>Mucoromycota</taxon>
        <taxon>Glomeromycotina</taxon>
        <taxon>Glomeromycetes</taxon>
        <taxon>Diversisporales</taxon>
        <taxon>Acaulosporaceae</taxon>
        <taxon>Acaulospora</taxon>
    </lineage>
</organism>
<dbReference type="Pfam" id="PF00732">
    <property type="entry name" value="GMC_oxred_N"/>
    <property type="match status" value="1"/>
</dbReference>
<keyword evidence="3" id="KW-0274">FAD</keyword>
<feature type="domain" description="Glucose-methanol-choline oxidoreductase N-terminal" evidence="5">
    <location>
        <begin position="44"/>
        <end position="154"/>
    </location>
</feature>
<dbReference type="GO" id="GO:0016614">
    <property type="term" value="F:oxidoreductase activity, acting on CH-OH group of donors"/>
    <property type="evidence" value="ECO:0007669"/>
    <property type="project" value="InterPro"/>
</dbReference>
<keyword evidence="7" id="KW-1185">Reference proteome</keyword>
<dbReference type="InterPro" id="IPR000172">
    <property type="entry name" value="GMC_OxRdtase_N"/>
</dbReference>
<evidence type="ECO:0000256" key="4">
    <source>
        <dbReference type="ARBA" id="ARBA00023002"/>
    </source>
</evidence>
<protein>
    <submittedName>
        <fullName evidence="6">11243_t:CDS:1</fullName>
    </submittedName>
</protein>
<evidence type="ECO:0000313" key="6">
    <source>
        <dbReference type="EMBL" id="CAG8781484.1"/>
    </source>
</evidence>
<dbReference type="GO" id="GO:0050660">
    <property type="term" value="F:flavin adenine dinucleotide binding"/>
    <property type="evidence" value="ECO:0007669"/>
    <property type="project" value="InterPro"/>
</dbReference>